<dbReference type="Pfam" id="PF00753">
    <property type="entry name" value="Lactamase_B"/>
    <property type="match status" value="1"/>
</dbReference>
<organism evidence="3 4">
    <name type="scientific">Pseudobacteriovorax antillogorgiicola</name>
    <dbReference type="NCBI Taxonomy" id="1513793"/>
    <lineage>
        <taxon>Bacteria</taxon>
        <taxon>Pseudomonadati</taxon>
        <taxon>Bdellovibrionota</taxon>
        <taxon>Oligoflexia</taxon>
        <taxon>Oligoflexales</taxon>
        <taxon>Pseudobacteriovoracaceae</taxon>
        <taxon>Pseudobacteriovorax</taxon>
    </lineage>
</organism>
<dbReference type="InterPro" id="IPR051682">
    <property type="entry name" value="Mito_Persulfide_Diox"/>
</dbReference>
<proteinExistence type="predicted"/>
<dbReference type="EMBL" id="FWZT01000006">
    <property type="protein sequence ID" value="SMF16269.1"/>
    <property type="molecule type" value="Genomic_DNA"/>
</dbReference>
<dbReference type="STRING" id="1513793.SAMN06296036_10626"/>
<dbReference type="GO" id="GO:0050313">
    <property type="term" value="F:sulfur dioxygenase activity"/>
    <property type="evidence" value="ECO:0007669"/>
    <property type="project" value="InterPro"/>
</dbReference>
<dbReference type="InterPro" id="IPR044528">
    <property type="entry name" value="POD-like_MBL-fold"/>
</dbReference>
<dbReference type="InterPro" id="IPR001279">
    <property type="entry name" value="Metallo-B-lactamas"/>
</dbReference>
<dbReference type="GO" id="GO:0006749">
    <property type="term" value="P:glutathione metabolic process"/>
    <property type="evidence" value="ECO:0007669"/>
    <property type="project" value="InterPro"/>
</dbReference>
<name>A0A1Y6BN20_9BACT</name>
<dbReference type="Proteomes" id="UP000192907">
    <property type="component" value="Unassembled WGS sequence"/>
</dbReference>
<sequence length="287" mass="32427">MKIQEFYDEATYTLTYVVYDEHSKDAVIIDPVLDFDPASGVVSFESTEILRKFIDKQSLQVKMVLETHAHADHLSSSHYLKEFYPQAVVAIGENIKLVQKTFKPIFSKPVDFPVDGSQFDRLLKDDELVEVGTLKFRVIFTPGHTPACASYLFEEKALFTGDALFMPDYGTGRCDFPAGSAKDLYNSVHNKIYTLDDKIEIYVGHDYQPGGRDLAFKTTVGEEKANNIQLKASTPENEFVTMRTERDKTLKAPRLLLPSVQVNIDAGQIPEQDEGKTYLNLPVSVRR</sequence>
<evidence type="ECO:0000256" key="1">
    <source>
        <dbReference type="ARBA" id="ARBA00022723"/>
    </source>
</evidence>
<dbReference type="SUPFAM" id="SSF56281">
    <property type="entry name" value="Metallo-hydrolase/oxidoreductase"/>
    <property type="match status" value="1"/>
</dbReference>
<dbReference type="PANTHER" id="PTHR43084">
    <property type="entry name" value="PERSULFIDE DIOXYGENASE ETHE1"/>
    <property type="match status" value="1"/>
</dbReference>
<evidence type="ECO:0000313" key="4">
    <source>
        <dbReference type="Proteomes" id="UP000192907"/>
    </source>
</evidence>
<dbReference type="OrthoDB" id="5293247at2"/>
<dbReference type="SMART" id="SM00849">
    <property type="entry name" value="Lactamase_B"/>
    <property type="match status" value="1"/>
</dbReference>
<dbReference type="InterPro" id="IPR036866">
    <property type="entry name" value="RibonucZ/Hydroxyglut_hydro"/>
</dbReference>
<dbReference type="Gene3D" id="3.60.15.10">
    <property type="entry name" value="Ribonuclease Z/Hydroxyacylglutathione hydrolase-like"/>
    <property type="match status" value="1"/>
</dbReference>
<protein>
    <submittedName>
        <fullName evidence="3">Glyoxylase, beta-lactamase superfamily II</fullName>
    </submittedName>
</protein>
<dbReference type="PANTHER" id="PTHR43084:SF1">
    <property type="entry name" value="PERSULFIDE DIOXYGENASE ETHE1, MITOCHONDRIAL"/>
    <property type="match status" value="1"/>
</dbReference>
<dbReference type="AlphaFoldDB" id="A0A1Y6BN20"/>
<evidence type="ECO:0000313" key="3">
    <source>
        <dbReference type="EMBL" id="SMF16269.1"/>
    </source>
</evidence>
<dbReference type="GO" id="GO:0046872">
    <property type="term" value="F:metal ion binding"/>
    <property type="evidence" value="ECO:0007669"/>
    <property type="project" value="UniProtKB-KW"/>
</dbReference>
<dbReference type="RefSeq" id="WP_132318096.1">
    <property type="nucleotide sequence ID" value="NZ_FWZT01000006.1"/>
</dbReference>
<keyword evidence="1" id="KW-0479">Metal-binding</keyword>
<gene>
    <name evidence="3" type="ORF">SAMN06296036_10626</name>
</gene>
<reference evidence="4" key="1">
    <citation type="submission" date="2017-04" db="EMBL/GenBank/DDBJ databases">
        <authorList>
            <person name="Varghese N."/>
            <person name="Submissions S."/>
        </authorList>
    </citation>
    <scope>NUCLEOTIDE SEQUENCE [LARGE SCALE GENOMIC DNA]</scope>
    <source>
        <strain evidence="4">RKEM611</strain>
    </source>
</reference>
<dbReference type="GO" id="GO:0070813">
    <property type="term" value="P:hydrogen sulfide metabolic process"/>
    <property type="evidence" value="ECO:0007669"/>
    <property type="project" value="TreeGrafter"/>
</dbReference>
<feature type="domain" description="Metallo-beta-lactamase" evidence="2">
    <location>
        <begin position="12"/>
        <end position="205"/>
    </location>
</feature>
<keyword evidence="4" id="KW-1185">Reference proteome</keyword>
<dbReference type="CDD" id="cd07724">
    <property type="entry name" value="POD-like_MBL-fold"/>
    <property type="match status" value="1"/>
</dbReference>
<evidence type="ECO:0000259" key="2">
    <source>
        <dbReference type="SMART" id="SM00849"/>
    </source>
</evidence>
<accession>A0A1Y6BN20</accession>